<evidence type="ECO:0000313" key="1">
    <source>
        <dbReference type="EMBL" id="RNJ58036.1"/>
    </source>
</evidence>
<keyword evidence="2" id="KW-1185">Reference proteome</keyword>
<dbReference type="Gene3D" id="3.30.559.30">
    <property type="entry name" value="Nonribosomal peptide synthetase, condensation domain"/>
    <property type="match status" value="1"/>
</dbReference>
<dbReference type="InterPro" id="IPR023213">
    <property type="entry name" value="CAT-like_dom_sf"/>
</dbReference>
<comment type="caution">
    <text evidence="1">The sequence shown here is derived from an EMBL/GenBank/DDBJ whole genome shotgun (WGS) entry which is preliminary data.</text>
</comment>
<dbReference type="AlphaFoldDB" id="A0A3M9YE26"/>
<proteinExistence type="predicted"/>
<dbReference type="STRING" id="1051616.A0A3M9YE26"/>
<gene>
    <name evidence="1" type="ORF">D7B24_005353</name>
</gene>
<protein>
    <recommendedName>
        <fullName evidence="3">Condensation domain-containing protein</fullName>
    </recommendedName>
</protein>
<accession>A0A3M9YE26</accession>
<dbReference type="Gene3D" id="3.30.559.10">
    <property type="entry name" value="Chloramphenicol acetyltransferase-like domain"/>
    <property type="match status" value="1"/>
</dbReference>
<name>A0A3M9YE26_9PEZI</name>
<dbReference type="GeneID" id="39609042"/>
<dbReference type="PANTHER" id="PTHR42034:SF1">
    <property type="entry name" value="CONDENSATION DOMAIN-CONTAINING PROTEIN"/>
    <property type="match status" value="1"/>
</dbReference>
<sequence>MSTIQRSLAWAEVAPGIWHRDIDEVETFWAQAARAHDTQGRRPFAITGHASLQINQVPSSLHKDLSSSLREAWCRIRHDHPSVASEVNYDFATERFTREYRTLQNDAEREAWLSSTFIEIATGQSGVEFANSDPPAPSLPTLFVIRPSSHDDSSDCRDIVFRAPHDTIDGVGALLLLKNLLEHASRIFEQDVTYGIPDFNGTETQNLSPSYRAAAGVPQQFTPALQKRVAQMTAEHVAFSTTRAPESKHYLSPPFVHGAQSPGRHQRTDITLDSQTSASILVACKKLGATVTHAVNAVIPIVLRDLVPEGAKNETFYFRWDLLRNLRPFCAAPYNSNKHPVTAYHSGSCFACDLVIPPKTDEKSSKDDFEHVLQEISALYRRVADDTEHGLLAPTVWTGWLQTLPKIKKNPAPGPQPSSTPGVTLSSLGRVDGILPSRIGAFRVSRPWITGEEMRNGLGLFLTSHQGQLNLAAAYNDAWQTEEAAQNFLKACLRSLSTALNVEI</sequence>
<dbReference type="EMBL" id="RBVV01000032">
    <property type="protein sequence ID" value="RNJ58036.1"/>
    <property type="molecule type" value="Genomic_DNA"/>
</dbReference>
<dbReference type="RefSeq" id="XP_028496194.1">
    <property type="nucleotide sequence ID" value="XM_028639510.1"/>
</dbReference>
<evidence type="ECO:0000313" key="2">
    <source>
        <dbReference type="Proteomes" id="UP000267145"/>
    </source>
</evidence>
<evidence type="ECO:0008006" key="3">
    <source>
        <dbReference type="Google" id="ProtNLM"/>
    </source>
</evidence>
<organism evidence="1 2">
    <name type="scientific">Verticillium nonalfalfae</name>
    <dbReference type="NCBI Taxonomy" id="1051616"/>
    <lineage>
        <taxon>Eukaryota</taxon>
        <taxon>Fungi</taxon>
        <taxon>Dikarya</taxon>
        <taxon>Ascomycota</taxon>
        <taxon>Pezizomycotina</taxon>
        <taxon>Sordariomycetes</taxon>
        <taxon>Hypocreomycetidae</taxon>
        <taxon>Glomerellales</taxon>
        <taxon>Plectosphaerellaceae</taxon>
        <taxon>Verticillium</taxon>
    </lineage>
</organism>
<dbReference type="Proteomes" id="UP000267145">
    <property type="component" value="Unassembled WGS sequence"/>
</dbReference>
<reference evidence="1 2" key="1">
    <citation type="submission" date="2018-10" db="EMBL/GenBank/DDBJ databases">
        <title>Genome sequence of Verticillium nonalfalfae VnAa140.</title>
        <authorList>
            <person name="Stajich J.E."/>
            <person name="Kasson M.T."/>
        </authorList>
    </citation>
    <scope>NUCLEOTIDE SEQUENCE [LARGE SCALE GENOMIC DNA]</scope>
    <source>
        <strain evidence="1 2">VnAa140</strain>
    </source>
</reference>
<dbReference type="PANTHER" id="PTHR42034">
    <property type="entry name" value="CHROMOSOME 7, WHOLE GENOME SHOTGUN SEQUENCE-RELATED"/>
    <property type="match status" value="1"/>
</dbReference>